<feature type="domain" description="YgjP-like metallopeptidase" evidence="1">
    <location>
        <begin position="19"/>
        <end position="204"/>
    </location>
</feature>
<dbReference type="InterPro" id="IPR053136">
    <property type="entry name" value="UTP_pyrophosphatase-like"/>
</dbReference>
<organism evidence="2 3">
    <name type="scientific">Gluconobacter wancherniae NBRC 103581</name>
    <dbReference type="NCBI Taxonomy" id="656744"/>
    <lineage>
        <taxon>Bacteria</taxon>
        <taxon>Pseudomonadati</taxon>
        <taxon>Pseudomonadota</taxon>
        <taxon>Alphaproteobacteria</taxon>
        <taxon>Acetobacterales</taxon>
        <taxon>Acetobacteraceae</taxon>
        <taxon>Gluconobacter</taxon>
    </lineage>
</organism>
<evidence type="ECO:0000259" key="1">
    <source>
        <dbReference type="Pfam" id="PF01863"/>
    </source>
</evidence>
<evidence type="ECO:0000313" key="3">
    <source>
        <dbReference type="Proteomes" id="UP000321230"/>
    </source>
</evidence>
<dbReference type="Proteomes" id="UP000321230">
    <property type="component" value="Unassembled WGS sequence"/>
</dbReference>
<dbReference type="AlphaFoldDB" id="A0A511B2Q9"/>
<dbReference type="PANTHER" id="PTHR30399:SF1">
    <property type="entry name" value="UTP PYROPHOSPHATASE"/>
    <property type="match status" value="1"/>
</dbReference>
<dbReference type="OrthoDB" id="9795402at2"/>
<dbReference type="InterPro" id="IPR002725">
    <property type="entry name" value="YgjP-like_metallopeptidase"/>
</dbReference>
<gene>
    <name evidence="2" type="ORF">GWA01_24950</name>
</gene>
<dbReference type="PANTHER" id="PTHR30399">
    <property type="entry name" value="UNCHARACTERIZED PROTEIN YGJP"/>
    <property type="match status" value="1"/>
</dbReference>
<comment type="caution">
    <text evidence="2">The sequence shown here is derived from an EMBL/GenBank/DDBJ whole genome shotgun (WGS) entry which is preliminary data.</text>
</comment>
<dbReference type="Pfam" id="PF01863">
    <property type="entry name" value="YgjP-like"/>
    <property type="match status" value="1"/>
</dbReference>
<proteinExistence type="predicted"/>
<sequence>MNSFPSTPVIWKRSTKAKRITLRIEPVDGNIVLTLPPRATQAQAMAFLQEHGEWVAKALASLPPKTLLKAGHSIPIEGQLAPIIHEPEAKRGCWLDDEGLHVSGAAEHTERRVRDFLHKLASKRLNNSVRHYSGAMQLFPKRVDLRDVRSRWGSCTREGRIMLSWRLVFTPPHIRDYVVIHELAHLEHFNHSPAFWTLVERFCTKGASGRLAAERWLRNNGTALLRIA</sequence>
<keyword evidence="3" id="KW-1185">Reference proteome</keyword>
<name>A0A511B2Q9_9PROT</name>
<dbReference type="CDD" id="cd07344">
    <property type="entry name" value="M48_yhfN_like"/>
    <property type="match status" value="1"/>
</dbReference>
<dbReference type="Gene3D" id="3.30.2010.10">
    <property type="entry name" value="Metalloproteases ('zincins'), catalytic domain"/>
    <property type="match status" value="1"/>
</dbReference>
<dbReference type="RefSeq" id="WP_146798579.1">
    <property type="nucleotide sequence ID" value="NZ_BARC01000009.1"/>
</dbReference>
<evidence type="ECO:0000313" key="2">
    <source>
        <dbReference type="EMBL" id="GEK94725.1"/>
    </source>
</evidence>
<dbReference type="EMBL" id="BJUZ01000005">
    <property type="protein sequence ID" value="GEK94725.1"/>
    <property type="molecule type" value="Genomic_DNA"/>
</dbReference>
<reference evidence="2 3" key="1">
    <citation type="submission" date="2019-07" db="EMBL/GenBank/DDBJ databases">
        <title>Whole genome shotgun sequence of Gluconobacter wancherniae NBRC 103581.</title>
        <authorList>
            <person name="Hosoyama A."/>
            <person name="Uohara A."/>
            <person name="Ohji S."/>
            <person name="Ichikawa N."/>
        </authorList>
    </citation>
    <scope>NUCLEOTIDE SEQUENCE [LARGE SCALE GENOMIC DNA]</scope>
    <source>
        <strain evidence="2 3">NBRC 103581</strain>
    </source>
</reference>
<protein>
    <recommendedName>
        <fullName evidence="1">YgjP-like metallopeptidase domain-containing protein</fullName>
    </recommendedName>
</protein>
<accession>A0A511B2Q9</accession>